<sequence>MKLLLGSIPTFPLSERVLQREERKMLRELKVFLDQLEREVLRAQGSEGNLTDKYQHEGNLTDKYQEFKSFRVQFEMKRKQSEPLLQPISREGSSLWTRLS</sequence>
<dbReference type="EMBL" id="JASDAP010000011">
    <property type="protein sequence ID" value="KAK1893786.1"/>
    <property type="molecule type" value="Genomic_DNA"/>
</dbReference>
<dbReference type="Proteomes" id="UP001228049">
    <property type="component" value="Unassembled WGS sequence"/>
</dbReference>
<dbReference type="AlphaFoldDB" id="A0AAD9C2P1"/>
<evidence type="ECO:0000313" key="1">
    <source>
        <dbReference type="EMBL" id="KAK1893786.1"/>
    </source>
</evidence>
<protein>
    <submittedName>
        <fullName evidence="1">Nesprin-1</fullName>
    </submittedName>
</protein>
<comment type="caution">
    <text evidence="1">The sequence shown here is derived from an EMBL/GenBank/DDBJ whole genome shotgun (WGS) entry which is preliminary data.</text>
</comment>
<organism evidence="1 2">
    <name type="scientific">Dissostichus eleginoides</name>
    <name type="common">Patagonian toothfish</name>
    <name type="synonym">Dissostichus amissus</name>
    <dbReference type="NCBI Taxonomy" id="100907"/>
    <lineage>
        <taxon>Eukaryota</taxon>
        <taxon>Metazoa</taxon>
        <taxon>Chordata</taxon>
        <taxon>Craniata</taxon>
        <taxon>Vertebrata</taxon>
        <taxon>Euteleostomi</taxon>
        <taxon>Actinopterygii</taxon>
        <taxon>Neopterygii</taxon>
        <taxon>Teleostei</taxon>
        <taxon>Neoteleostei</taxon>
        <taxon>Acanthomorphata</taxon>
        <taxon>Eupercaria</taxon>
        <taxon>Perciformes</taxon>
        <taxon>Notothenioidei</taxon>
        <taxon>Nototheniidae</taxon>
        <taxon>Dissostichus</taxon>
    </lineage>
</organism>
<name>A0AAD9C2P1_DISEL</name>
<proteinExistence type="predicted"/>
<keyword evidence="2" id="KW-1185">Reference proteome</keyword>
<accession>A0AAD9C2P1</accession>
<reference evidence="1" key="1">
    <citation type="submission" date="2023-04" db="EMBL/GenBank/DDBJ databases">
        <title>Chromosome-level genome of Chaenocephalus aceratus.</title>
        <authorList>
            <person name="Park H."/>
        </authorList>
    </citation>
    <scope>NUCLEOTIDE SEQUENCE</scope>
    <source>
        <strain evidence="1">DE</strain>
        <tissue evidence="1">Muscle</tissue>
    </source>
</reference>
<gene>
    <name evidence="1" type="ORF">KUDE01_019248</name>
</gene>
<evidence type="ECO:0000313" key="2">
    <source>
        <dbReference type="Proteomes" id="UP001228049"/>
    </source>
</evidence>